<comment type="caution">
    <text evidence="25">The sequence shown here is derived from an EMBL/GenBank/DDBJ whole genome shotgun (WGS) entry which is preliminary data.</text>
</comment>
<evidence type="ECO:0000256" key="5">
    <source>
        <dbReference type="ARBA" id="ARBA00022630"/>
    </source>
</evidence>
<dbReference type="PROSITE" id="PS50902">
    <property type="entry name" value="FLAVODOXIN_LIKE"/>
    <property type="match status" value="1"/>
</dbReference>
<dbReference type="Gene3D" id="3.40.50.80">
    <property type="entry name" value="Nucleotide-binding domain of ferredoxin-NADP reductase (FNR) module"/>
    <property type="match status" value="1"/>
</dbReference>
<comment type="cofactor">
    <cofactor evidence="1">
        <name>FMN</name>
        <dbReference type="ChEBI" id="CHEBI:58210"/>
    </cofactor>
</comment>
<dbReference type="Pfam" id="PF00667">
    <property type="entry name" value="FAD_binding_1"/>
    <property type="match status" value="1"/>
</dbReference>
<keyword evidence="4" id="KW-0444">Lipid biosynthesis</keyword>
<dbReference type="InterPro" id="IPR017927">
    <property type="entry name" value="FAD-bd_FR_type"/>
</dbReference>
<keyword evidence="19" id="KW-1207">Sterol metabolism</keyword>
<evidence type="ECO:0000256" key="15">
    <source>
        <dbReference type="ARBA" id="ARBA00023011"/>
    </source>
</evidence>
<dbReference type="EMBL" id="CABFNQ020000614">
    <property type="protein sequence ID" value="CAH0020091.1"/>
    <property type="molecule type" value="Genomic_DNA"/>
</dbReference>
<evidence type="ECO:0000256" key="1">
    <source>
        <dbReference type="ARBA" id="ARBA00001917"/>
    </source>
</evidence>
<dbReference type="GO" id="GO:0010181">
    <property type="term" value="F:FMN binding"/>
    <property type="evidence" value="ECO:0007669"/>
    <property type="project" value="InterPro"/>
</dbReference>
<evidence type="ECO:0000313" key="26">
    <source>
        <dbReference type="Proteomes" id="UP000696573"/>
    </source>
</evidence>
<dbReference type="GO" id="GO:0016126">
    <property type="term" value="P:sterol biosynthetic process"/>
    <property type="evidence" value="ECO:0007669"/>
    <property type="project" value="UniProtKB-KW"/>
</dbReference>
<dbReference type="Gene3D" id="3.40.50.360">
    <property type="match status" value="1"/>
</dbReference>
<dbReference type="PANTHER" id="PTHR19384:SF17">
    <property type="entry name" value="NADPH--CYTOCHROME P450 REDUCTASE"/>
    <property type="match status" value="1"/>
</dbReference>
<comment type="cofactor">
    <cofactor evidence="2">
        <name>FAD</name>
        <dbReference type="ChEBI" id="CHEBI:57692"/>
    </cofactor>
</comment>
<dbReference type="InterPro" id="IPR023173">
    <property type="entry name" value="NADPH_Cyt_P450_Rdtase_alpha"/>
</dbReference>
<dbReference type="PANTHER" id="PTHR19384">
    <property type="entry name" value="NITRIC OXIDE SYNTHASE-RELATED"/>
    <property type="match status" value="1"/>
</dbReference>
<keyword evidence="8" id="KW-1000">Mitochondrion outer membrane</keyword>
<keyword evidence="26" id="KW-1185">Reference proteome</keyword>
<evidence type="ECO:0000256" key="13">
    <source>
        <dbReference type="ARBA" id="ARBA00022989"/>
    </source>
</evidence>
<dbReference type="Proteomes" id="UP000696573">
    <property type="component" value="Unassembled WGS sequence"/>
</dbReference>
<evidence type="ECO:0000259" key="23">
    <source>
        <dbReference type="PROSITE" id="PS50902"/>
    </source>
</evidence>
<gene>
    <name evidence="25" type="ORF">CRHIZ90672A_00018525</name>
</gene>
<keyword evidence="9" id="KW-0256">Endoplasmic reticulum</keyword>
<accession>A0A9N9YE32</accession>
<evidence type="ECO:0000256" key="4">
    <source>
        <dbReference type="ARBA" id="ARBA00022516"/>
    </source>
</evidence>
<dbReference type="SUPFAM" id="SSF52343">
    <property type="entry name" value="Ferredoxin reductase-like, C-terminal NADP-linked domain"/>
    <property type="match status" value="1"/>
</dbReference>
<dbReference type="SUPFAM" id="SSF63380">
    <property type="entry name" value="Riboflavin synthase domain-like"/>
    <property type="match status" value="1"/>
</dbReference>
<evidence type="ECO:0000256" key="10">
    <source>
        <dbReference type="ARBA" id="ARBA00022827"/>
    </source>
</evidence>
<dbReference type="PROSITE" id="PS51384">
    <property type="entry name" value="FAD_FR"/>
    <property type="match status" value="1"/>
</dbReference>
<dbReference type="OrthoDB" id="1856718at2759"/>
<feature type="domain" description="FAD-binding FR-type" evidence="24">
    <location>
        <begin position="293"/>
        <end position="562"/>
    </location>
</feature>
<dbReference type="Pfam" id="PF00258">
    <property type="entry name" value="Flavodoxin_1"/>
    <property type="match status" value="1"/>
</dbReference>
<evidence type="ECO:0000256" key="17">
    <source>
        <dbReference type="ARBA" id="ARBA00023128"/>
    </source>
</evidence>
<keyword evidence="12" id="KW-0752">Steroid biosynthesis</keyword>
<dbReference type="InterPro" id="IPR008254">
    <property type="entry name" value="Flavodoxin/NO_synth"/>
</dbReference>
<evidence type="ECO:0000256" key="21">
    <source>
        <dbReference type="ARBA" id="ARBA00023797"/>
    </source>
</evidence>
<dbReference type="SUPFAM" id="SSF52218">
    <property type="entry name" value="Flavoproteins"/>
    <property type="match status" value="1"/>
</dbReference>
<organism evidence="25 26">
    <name type="scientific">Clonostachys rhizophaga</name>
    <dbReference type="NCBI Taxonomy" id="160324"/>
    <lineage>
        <taxon>Eukaryota</taxon>
        <taxon>Fungi</taxon>
        <taxon>Dikarya</taxon>
        <taxon>Ascomycota</taxon>
        <taxon>Pezizomycotina</taxon>
        <taxon>Sordariomycetes</taxon>
        <taxon>Hypocreomycetidae</taxon>
        <taxon>Hypocreales</taxon>
        <taxon>Bionectriaceae</taxon>
        <taxon>Clonostachys</taxon>
    </lineage>
</organism>
<protein>
    <recommendedName>
        <fullName evidence="21">NADPH--hemoprotein reductase</fullName>
        <ecNumber evidence="21">1.6.2.4</ecNumber>
    </recommendedName>
</protein>
<evidence type="ECO:0000256" key="9">
    <source>
        <dbReference type="ARBA" id="ARBA00022824"/>
    </source>
</evidence>
<evidence type="ECO:0000256" key="11">
    <source>
        <dbReference type="ARBA" id="ARBA00022857"/>
    </source>
</evidence>
<evidence type="ECO:0000256" key="12">
    <source>
        <dbReference type="ARBA" id="ARBA00022955"/>
    </source>
</evidence>
<dbReference type="EC" id="1.6.2.4" evidence="21"/>
<dbReference type="InterPro" id="IPR017938">
    <property type="entry name" value="Riboflavin_synthase-like_b-brl"/>
</dbReference>
<evidence type="ECO:0000256" key="2">
    <source>
        <dbReference type="ARBA" id="ARBA00001974"/>
    </source>
</evidence>
<feature type="domain" description="Flavodoxin-like" evidence="23">
    <location>
        <begin position="83"/>
        <end position="237"/>
    </location>
</feature>
<keyword evidence="20" id="KW-0753">Steroid metabolism</keyword>
<evidence type="ECO:0000256" key="19">
    <source>
        <dbReference type="ARBA" id="ARBA00023166"/>
    </source>
</evidence>
<dbReference type="Gene3D" id="1.20.990.10">
    <property type="entry name" value="NADPH-cytochrome p450 Reductase, Chain A, domain 3"/>
    <property type="match status" value="1"/>
</dbReference>
<dbReference type="GO" id="GO:0005829">
    <property type="term" value="C:cytosol"/>
    <property type="evidence" value="ECO:0007669"/>
    <property type="project" value="TreeGrafter"/>
</dbReference>
<dbReference type="InterPro" id="IPR029039">
    <property type="entry name" value="Flavoprotein-like_sf"/>
</dbReference>
<keyword evidence="17" id="KW-0496">Mitochondrion</keyword>
<dbReference type="GO" id="GO:0050660">
    <property type="term" value="F:flavin adenine dinucleotide binding"/>
    <property type="evidence" value="ECO:0007669"/>
    <property type="project" value="TreeGrafter"/>
</dbReference>
<dbReference type="InterPro" id="IPR003097">
    <property type="entry name" value="CysJ-like_FAD-binding"/>
</dbReference>
<evidence type="ECO:0000256" key="3">
    <source>
        <dbReference type="ARBA" id="ARBA00022475"/>
    </source>
</evidence>
<evidence type="ECO:0000256" key="18">
    <source>
        <dbReference type="ARBA" id="ARBA00023136"/>
    </source>
</evidence>
<name>A0A9N9YE32_9HYPO</name>
<dbReference type="InterPro" id="IPR001709">
    <property type="entry name" value="Flavoprot_Pyr_Nucl_cyt_Rdtase"/>
</dbReference>
<keyword evidence="7" id="KW-0812">Transmembrane</keyword>
<evidence type="ECO:0000256" key="7">
    <source>
        <dbReference type="ARBA" id="ARBA00022692"/>
    </source>
</evidence>
<keyword evidence="6" id="KW-0288">FMN</keyword>
<sequence>MNLSNQAAPVGPAVYFSEFNALDLELWEIGVLSLLLTIASAYYISSSNRKNSLGKCVDSFDGQVDFIGRKDIANHSEQSSLDCIVLYGSQTGTAEGFAYQLVNEAQTKFGLHRMAASLEDYQFSSLNSVSRERLLVFILASFGEGEPTDNAVDFLNFITDKNVSLSGLEHTKRPLKNLRYASFGLGNNTYQYFNRVARDADRALQALGAIRLGPAGEGDDGAGTMDEEFLSWKELMWSACKGQMGFSEHQATYKPMFPMVECDLSAASPEVYRGEPNELHLQGQPDLCQIHARNPFIAPAVQSRELFSNTERNCLHIEIDISGTQLSYQTGDHVAVWVSNPNQEIDRFLRILGLDSKRHMVVHMGSGALTSKLPFPSPTTFDTIARHYLEICGPVTRQLVASIAPFAPDANLKAEMTKLGNDKDYFHAQTEGRLYNIAQLLEVVSAGRQWGMIPFSIFVEGMAKLRPRYYSISSSSLVSPNVISIAAMVENKEIPVARSDGQRFLGVETNYLLALTSRQQKQLIEPSRQGDDAAAYQLIKPQGRYNSTRLPIHIRHSNFKLPEDPQRPIIMVGPGTGLAPFRGFLQELPSR</sequence>
<keyword evidence="16" id="KW-0443">Lipid metabolism</keyword>
<keyword evidence="10" id="KW-0274">FAD</keyword>
<keyword evidence="15" id="KW-0756">Sterol biosynthesis</keyword>
<proteinExistence type="predicted"/>
<dbReference type="PRINTS" id="PR00369">
    <property type="entry name" value="FLAVODOXIN"/>
</dbReference>
<evidence type="ECO:0000256" key="14">
    <source>
        <dbReference type="ARBA" id="ARBA00023002"/>
    </source>
</evidence>
<dbReference type="Gene3D" id="2.40.30.10">
    <property type="entry name" value="Translation factors"/>
    <property type="match status" value="2"/>
</dbReference>
<evidence type="ECO:0000256" key="6">
    <source>
        <dbReference type="ARBA" id="ARBA00022643"/>
    </source>
</evidence>
<dbReference type="GO" id="GO:0003958">
    <property type="term" value="F:NADPH-hemoprotein reductase activity"/>
    <property type="evidence" value="ECO:0007669"/>
    <property type="project" value="UniProtKB-EC"/>
</dbReference>
<dbReference type="InterPro" id="IPR001094">
    <property type="entry name" value="Flavdoxin-like"/>
</dbReference>
<dbReference type="AlphaFoldDB" id="A0A9N9YE32"/>
<evidence type="ECO:0000256" key="22">
    <source>
        <dbReference type="ARBA" id="ARBA00049342"/>
    </source>
</evidence>
<keyword evidence="14" id="KW-0560">Oxidoreductase</keyword>
<evidence type="ECO:0000256" key="20">
    <source>
        <dbReference type="ARBA" id="ARBA00023221"/>
    </source>
</evidence>
<comment type="catalytic activity">
    <reaction evidence="22">
        <text>2 oxidized [cytochrome P450] + NADPH = 2 reduced [cytochrome P450] + NADP(+) + H(+)</text>
        <dbReference type="Rhea" id="RHEA:24040"/>
        <dbReference type="Rhea" id="RHEA-COMP:14627"/>
        <dbReference type="Rhea" id="RHEA-COMP:14628"/>
        <dbReference type="ChEBI" id="CHEBI:15378"/>
        <dbReference type="ChEBI" id="CHEBI:55376"/>
        <dbReference type="ChEBI" id="CHEBI:57783"/>
        <dbReference type="ChEBI" id="CHEBI:58349"/>
        <dbReference type="ChEBI" id="CHEBI:60344"/>
        <dbReference type="EC" id="1.6.2.4"/>
    </reaction>
</comment>
<reference evidence="25" key="1">
    <citation type="submission" date="2021-10" db="EMBL/GenBank/DDBJ databases">
        <authorList>
            <person name="Piombo E."/>
        </authorList>
    </citation>
    <scope>NUCLEOTIDE SEQUENCE</scope>
</reference>
<keyword evidence="18" id="KW-0472">Membrane</keyword>
<keyword evidence="11" id="KW-0521">NADP</keyword>
<keyword evidence="5" id="KW-0285">Flavoprotein</keyword>
<evidence type="ECO:0000256" key="16">
    <source>
        <dbReference type="ARBA" id="ARBA00023098"/>
    </source>
</evidence>
<dbReference type="InterPro" id="IPR039261">
    <property type="entry name" value="FNR_nucleotide-bd"/>
</dbReference>
<dbReference type="PRINTS" id="PR00371">
    <property type="entry name" value="FPNCR"/>
</dbReference>
<keyword evidence="3" id="KW-1003">Cell membrane</keyword>
<evidence type="ECO:0000259" key="24">
    <source>
        <dbReference type="PROSITE" id="PS51384"/>
    </source>
</evidence>
<evidence type="ECO:0000313" key="25">
    <source>
        <dbReference type="EMBL" id="CAH0020091.1"/>
    </source>
</evidence>
<dbReference type="FunFam" id="1.20.990.10:FF:000009">
    <property type="entry name" value="NADPH--cytochrome P450 reductase"/>
    <property type="match status" value="1"/>
</dbReference>
<evidence type="ECO:0000256" key="8">
    <source>
        <dbReference type="ARBA" id="ARBA00022787"/>
    </source>
</evidence>
<keyword evidence="13" id="KW-1133">Transmembrane helix</keyword>